<gene>
    <name evidence="1" type="ORF">ATC03_04210</name>
</gene>
<dbReference type="RefSeq" id="WP_067873506.1">
    <property type="nucleotide sequence ID" value="NZ_CP013979.1"/>
</dbReference>
<keyword evidence="2" id="KW-1185">Reference proteome</keyword>
<accession>A0A191WD02</accession>
<dbReference type="InterPro" id="IPR009057">
    <property type="entry name" value="Homeodomain-like_sf"/>
</dbReference>
<dbReference type="EMBL" id="CP013979">
    <property type="protein sequence ID" value="ANJ26054.1"/>
    <property type="molecule type" value="Genomic_DNA"/>
</dbReference>
<dbReference type="KEGG" id="agy:ATC03_04210"/>
<protein>
    <recommendedName>
        <fullName evidence="3">HTH tetR-type domain-containing protein</fullName>
    </recommendedName>
</protein>
<dbReference type="AlphaFoldDB" id="A0A191WD02"/>
<dbReference type="STRING" id="453304.ATC03_04210"/>
<sequence length="205" mass="22747">MPIDVDPDERLADIARATVDVARERGTRSVTLRAVAERLGRSTAYITNFVPSRAHLMANALDHARTQWDLERLEHLGDLVGVERLAALSRWMCTSSPEENVLRSLWIEVIADVRGANLRAYEVVRSVTDATYGKFLDGAGHVEAGGESVDRETAAHIADILYLYCRGYEVKAVEDPDVWTDARVQASLEVLLRTLVFADAVPSTR</sequence>
<reference evidence="1 2" key="1">
    <citation type="journal article" date="2016" name="Int. J. Syst. Evol. Microbiol.">
        <title>Agromyces aureus sp. nov., isolated from the rhizosphere of Salix caprea L. grown in a heavy-metal-contaminated soil.</title>
        <authorList>
            <person name="Corretto E."/>
            <person name="Antonielli L."/>
            <person name="Sessitsch A."/>
            <person name="Compant S."/>
            <person name="Gorfer M."/>
            <person name="Kuffner M."/>
            <person name="Brader G."/>
        </authorList>
    </citation>
    <scope>NUCLEOTIDE SEQUENCE [LARGE SCALE GENOMIC DNA]</scope>
    <source>
        <strain evidence="1 2">AR33</strain>
    </source>
</reference>
<evidence type="ECO:0008006" key="3">
    <source>
        <dbReference type="Google" id="ProtNLM"/>
    </source>
</evidence>
<reference evidence="2" key="2">
    <citation type="submission" date="2016-01" db="EMBL/GenBank/DDBJ databases">
        <title>Complete genome sequence of Agromyces aureus AR33T and comparison with related organisms.</title>
        <authorList>
            <person name="Corretto E."/>
            <person name="Antonielli L."/>
            <person name="Sessitsch A."/>
            <person name="Brader G."/>
        </authorList>
    </citation>
    <scope>NUCLEOTIDE SEQUENCE [LARGE SCALE GENOMIC DNA]</scope>
    <source>
        <strain evidence="2">AR33</strain>
    </source>
</reference>
<dbReference type="SUPFAM" id="SSF46689">
    <property type="entry name" value="Homeodomain-like"/>
    <property type="match status" value="1"/>
</dbReference>
<evidence type="ECO:0000313" key="1">
    <source>
        <dbReference type="EMBL" id="ANJ26054.1"/>
    </source>
</evidence>
<evidence type="ECO:0000313" key="2">
    <source>
        <dbReference type="Proteomes" id="UP000078437"/>
    </source>
</evidence>
<dbReference type="Gene3D" id="1.10.357.10">
    <property type="entry name" value="Tetracycline Repressor, domain 2"/>
    <property type="match status" value="1"/>
</dbReference>
<dbReference type="OrthoDB" id="9816296at2"/>
<proteinExistence type="predicted"/>
<organism evidence="1 2">
    <name type="scientific">Agromyces aureus</name>
    <dbReference type="NCBI Taxonomy" id="453304"/>
    <lineage>
        <taxon>Bacteria</taxon>
        <taxon>Bacillati</taxon>
        <taxon>Actinomycetota</taxon>
        <taxon>Actinomycetes</taxon>
        <taxon>Micrococcales</taxon>
        <taxon>Microbacteriaceae</taxon>
        <taxon>Agromyces</taxon>
    </lineage>
</organism>
<dbReference type="Proteomes" id="UP000078437">
    <property type="component" value="Chromosome"/>
</dbReference>
<name>A0A191WD02_9MICO</name>